<accession>A0A158P8Z2</accession>
<dbReference type="InterPro" id="IPR032675">
    <property type="entry name" value="LRR_dom_sf"/>
</dbReference>
<dbReference type="GO" id="GO:0003723">
    <property type="term" value="F:RNA binding"/>
    <property type="evidence" value="ECO:0007669"/>
    <property type="project" value="UniProtKB-UniRule"/>
</dbReference>
<reference evidence="6" key="2">
    <citation type="submission" date="2016-04" db="UniProtKB">
        <authorList>
            <consortium name="WormBaseParasite"/>
        </authorList>
    </citation>
    <scope>IDENTIFICATION</scope>
</reference>
<name>A0A158P8Z2_ANGCA</name>
<dbReference type="PANTHER" id="PTHR13318:SF50">
    <property type="entry name" value="F-BOX_LRR-REPEAT PROTEIN 7"/>
    <property type="match status" value="1"/>
</dbReference>
<sequence length="715" mass="79901">MDFASSFRSSGENATFKVLRRLHCHNLESRGLNDMSEAFQSFLTRARFFSIGKLRRTWSHSAAEFIKYRRLLPMLMADGQQFSSGETDDFDASLAYYTKLKESRKIVVTNISDRVTRTQLQSFFSAFGTVLHCSLPKQDERHSMFGTMPRSPRNCGTAMITFKRVEDAEKAKRATPDQLKFYGQCMVVSEYVSKRKSGKGMVLNVSENMASVSYQGFSLDEVPSCVLERIFSYLPVNDTICMERVNKNYMEASMKSWSLVTRLVLARDCEGFGKKKPFRNSHLKAILRRAGIHLKSLDLSGIVHFMDDKALEIIATSCPLLEELNLTGLQASWESLGDLGESLSNLKKLTYRDMESAGEKAFWFLINGCGRSLQFLDLRGCRRLHGRCFRLLSDQLQQLYLDGCSQVDEMALEDLCTTALCLKELRINDCCKISDGNISMISRLLSELQVITLCGDRFEKLSTYGIAHISNMTSLVELALDQNPLVNDSFLISISKSLSNLKTLSLANAGSDQAISGKGIMAIAQLKALEQLDLSSLAAVRSGVLLEVVYACRSLSLLQLRNCVYLSDDGVKGIARAVNIQHLDLSGSILITNDSVQEFIKAFPQDDKKSSVTIVVGGTAIDASQLSVRNSRVIVDFSDYTSLLAMPNRQIRSFGISVGAKSDDDYSDDEFESLTTHRSFYIDAVCGEEDPPIKDEHELLRWAEREARILGLLGK</sequence>
<evidence type="ECO:0000259" key="4">
    <source>
        <dbReference type="PROSITE" id="PS50181"/>
    </source>
</evidence>
<dbReference type="SUPFAM" id="SSF54928">
    <property type="entry name" value="RNA-binding domain, RBD"/>
    <property type="match status" value="1"/>
</dbReference>
<keyword evidence="5" id="KW-1185">Reference proteome</keyword>
<dbReference type="WBParaSite" id="ACAC_0000762801-mRNA-1">
    <property type="protein sequence ID" value="ACAC_0000762801-mRNA-1"/>
    <property type="gene ID" value="ACAC_0000762801"/>
</dbReference>
<dbReference type="InterPro" id="IPR012677">
    <property type="entry name" value="Nucleotide-bd_a/b_plait_sf"/>
</dbReference>
<dbReference type="GO" id="GO:0019005">
    <property type="term" value="C:SCF ubiquitin ligase complex"/>
    <property type="evidence" value="ECO:0007669"/>
    <property type="project" value="TreeGrafter"/>
</dbReference>
<evidence type="ECO:0000313" key="5">
    <source>
        <dbReference type="Proteomes" id="UP000035642"/>
    </source>
</evidence>
<dbReference type="Proteomes" id="UP000035642">
    <property type="component" value="Unassembled WGS sequence"/>
</dbReference>
<dbReference type="GO" id="GO:0031146">
    <property type="term" value="P:SCF-dependent proteasomal ubiquitin-dependent protein catabolic process"/>
    <property type="evidence" value="ECO:0007669"/>
    <property type="project" value="TreeGrafter"/>
</dbReference>
<protein>
    <submittedName>
        <fullName evidence="6">RRM domain-containing protein</fullName>
    </submittedName>
</protein>
<dbReference type="InterPro" id="IPR036047">
    <property type="entry name" value="F-box-like_dom_sf"/>
</dbReference>
<dbReference type="SMART" id="SM00360">
    <property type="entry name" value="RRM"/>
    <property type="match status" value="1"/>
</dbReference>
<dbReference type="SUPFAM" id="SSF52047">
    <property type="entry name" value="RNI-like"/>
    <property type="match status" value="1"/>
</dbReference>
<keyword evidence="1" id="KW-0833">Ubl conjugation pathway</keyword>
<evidence type="ECO:0000259" key="3">
    <source>
        <dbReference type="PROSITE" id="PS50102"/>
    </source>
</evidence>
<dbReference type="SUPFAM" id="SSF81383">
    <property type="entry name" value="F-box domain"/>
    <property type="match status" value="1"/>
</dbReference>
<feature type="domain" description="RRM" evidence="3">
    <location>
        <begin position="104"/>
        <end position="208"/>
    </location>
</feature>
<dbReference type="Gene3D" id="3.30.70.330">
    <property type="match status" value="1"/>
</dbReference>
<evidence type="ECO:0000313" key="6">
    <source>
        <dbReference type="WBParaSite" id="ACAC_0000762801-mRNA-1"/>
    </source>
</evidence>
<dbReference type="InterPro" id="IPR001810">
    <property type="entry name" value="F-box_dom"/>
</dbReference>
<dbReference type="PROSITE" id="PS50181">
    <property type="entry name" value="FBOX"/>
    <property type="match status" value="1"/>
</dbReference>
<keyword evidence="2" id="KW-0694">RNA-binding</keyword>
<dbReference type="STRING" id="6313.A0A158P8Z2"/>
<evidence type="ECO:0000256" key="1">
    <source>
        <dbReference type="ARBA" id="ARBA00022786"/>
    </source>
</evidence>
<proteinExistence type="predicted"/>
<organism evidence="5 6">
    <name type="scientific">Angiostrongylus cantonensis</name>
    <name type="common">Rat lungworm</name>
    <dbReference type="NCBI Taxonomy" id="6313"/>
    <lineage>
        <taxon>Eukaryota</taxon>
        <taxon>Metazoa</taxon>
        <taxon>Ecdysozoa</taxon>
        <taxon>Nematoda</taxon>
        <taxon>Chromadorea</taxon>
        <taxon>Rhabditida</taxon>
        <taxon>Rhabditina</taxon>
        <taxon>Rhabditomorpha</taxon>
        <taxon>Strongyloidea</taxon>
        <taxon>Metastrongylidae</taxon>
        <taxon>Angiostrongylus</taxon>
    </lineage>
</organism>
<dbReference type="SMART" id="SM00367">
    <property type="entry name" value="LRR_CC"/>
    <property type="match status" value="7"/>
</dbReference>
<dbReference type="CDD" id="cd00590">
    <property type="entry name" value="RRM_SF"/>
    <property type="match status" value="1"/>
</dbReference>
<evidence type="ECO:0000256" key="2">
    <source>
        <dbReference type="PROSITE-ProRule" id="PRU00176"/>
    </source>
</evidence>
<dbReference type="Gene3D" id="3.80.10.10">
    <property type="entry name" value="Ribonuclease Inhibitor"/>
    <property type="match status" value="2"/>
</dbReference>
<dbReference type="AlphaFoldDB" id="A0A158P8Z2"/>
<dbReference type="InterPro" id="IPR000504">
    <property type="entry name" value="RRM_dom"/>
</dbReference>
<reference evidence="5" key="1">
    <citation type="submission" date="2012-09" db="EMBL/GenBank/DDBJ databases">
        <authorList>
            <person name="Martin A.A."/>
        </authorList>
    </citation>
    <scope>NUCLEOTIDE SEQUENCE</scope>
</reference>
<dbReference type="PANTHER" id="PTHR13318">
    <property type="entry name" value="PARTNER OF PAIRED, ISOFORM B-RELATED"/>
    <property type="match status" value="1"/>
</dbReference>
<dbReference type="PROSITE" id="PS50102">
    <property type="entry name" value="RRM"/>
    <property type="match status" value="1"/>
</dbReference>
<dbReference type="InterPro" id="IPR035979">
    <property type="entry name" value="RBD_domain_sf"/>
</dbReference>
<feature type="domain" description="F-box" evidence="4">
    <location>
        <begin position="216"/>
        <end position="260"/>
    </location>
</feature>
<dbReference type="Pfam" id="PF00076">
    <property type="entry name" value="RRM_1"/>
    <property type="match status" value="1"/>
</dbReference>
<dbReference type="InterPro" id="IPR006553">
    <property type="entry name" value="Leu-rich_rpt_Cys-con_subtyp"/>
</dbReference>